<proteinExistence type="predicted"/>
<dbReference type="Proteomes" id="UP001300672">
    <property type="component" value="Chromosome"/>
</dbReference>
<evidence type="ECO:0000256" key="1">
    <source>
        <dbReference type="PROSITE-ProRule" id="PRU00464"/>
    </source>
</evidence>
<accession>A0AA95H4V2</accession>
<dbReference type="InterPro" id="IPR026026">
    <property type="entry name" value="HIT_Hint"/>
</dbReference>
<evidence type="ECO:0000313" key="3">
    <source>
        <dbReference type="EMBL" id="WGZ91012.1"/>
    </source>
</evidence>
<dbReference type="PROSITE" id="PS51084">
    <property type="entry name" value="HIT_2"/>
    <property type="match status" value="1"/>
</dbReference>
<dbReference type="PIRSF" id="PIRSF000714">
    <property type="entry name" value="HIT"/>
    <property type="match status" value="1"/>
</dbReference>
<feature type="domain" description="HIT" evidence="2">
    <location>
        <begin position="35"/>
        <end position="104"/>
    </location>
</feature>
<comment type="caution">
    <text evidence="1">Lacks conserved residue(s) required for the propagation of feature annotation.</text>
</comment>
<reference evidence="3" key="2">
    <citation type="submission" date="2023-04" db="EMBL/GenBank/DDBJ databases">
        <authorList>
            <person name="Beletskiy A.V."/>
            <person name="Mardanov A.V."/>
            <person name="Ravin N.V."/>
        </authorList>
    </citation>
    <scope>NUCLEOTIDE SEQUENCE</scope>
    <source>
        <strain evidence="3">GKL-01</strain>
    </source>
</reference>
<dbReference type="AlphaFoldDB" id="A0AA95H4V2"/>
<dbReference type="EMBL" id="CP124755">
    <property type="protein sequence ID" value="WGZ91012.1"/>
    <property type="molecule type" value="Genomic_DNA"/>
</dbReference>
<evidence type="ECO:0000259" key="2">
    <source>
        <dbReference type="PROSITE" id="PS51084"/>
    </source>
</evidence>
<reference evidence="3" key="1">
    <citation type="journal article" date="2023" name="Int. J. Mol. Sci.">
        <title>Metagenomics Revealed a New Genus 'Candidatus Thiocaldithrix dubininis' gen. nov., sp. nov. and a New Species 'Candidatus Thiothrix putei' sp. nov. in the Family Thiotrichaceae, Some Members of Which Have Traits of Both Na+- and H+-Motive Energetics.</title>
        <authorList>
            <person name="Ravin N.V."/>
            <person name="Muntyan M.S."/>
            <person name="Smolyakov D.D."/>
            <person name="Rudenko T.S."/>
            <person name="Beletsky A.V."/>
            <person name="Mardanov A.V."/>
            <person name="Grabovich M.Y."/>
        </authorList>
    </citation>
    <scope>NUCLEOTIDE SEQUENCE</scope>
    <source>
        <strain evidence="3">GKL-01</strain>
    </source>
</reference>
<gene>
    <name evidence="3" type="ORF">QJT80_00745</name>
</gene>
<dbReference type="InterPro" id="IPR011146">
    <property type="entry name" value="HIT-like"/>
</dbReference>
<organism evidence="3">
    <name type="scientific">Candidatus Thiocaldithrix dubininis</name>
    <dbReference type="NCBI Taxonomy" id="3080823"/>
    <lineage>
        <taxon>Bacteria</taxon>
        <taxon>Pseudomonadati</taxon>
        <taxon>Pseudomonadota</taxon>
        <taxon>Gammaproteobacteria</taxon>
        <taxon>Thiotrichales</taxon>
        <taxon>Thiotrichaceae</taxon>
        <taxon>Candidatus Thiocaldithrix</taxon>
    </lineage>
</organism>
<name>A0AA95H4V2_9GAMM</name>
<dbReference type="KEGG" id="tdu:QJT80_00745"/>
<dbReference type="Gene3D" id="3.30.428.10">
    <property type="entry name" value="HIT-like"/>
    <property type="match status" value="1"/>
</dbReference>
<sequence>MSFVLHPQLANDTFFITDLPLCRVLLMNESRYPWLILVPRRAEIREIYELTPEDRQQFWQESDQVSHALVALFQPDKLNIAALGNVVPQLHIHHIARFTQDEAWPTPVWGRFSPKPYSEPAAQDLRQSILKLLLS</sequence>
<dbReference type="SUPFAM" id="SSF54197">
    <property type="entry name" value="HIT-like"/>
    <property type="match status" value="1"/>
</dbReference>
<dbReference type="GO" id="GO:0003824">
    <property type="term" value="F:catalytic activity"/>
    <property type="evidence" value="ECO:0007669"/>
    <property type="project" value="InterPro"/>
</dbReference>
<dbReference type="InterPro" id="IPR036265">
    <property type="entry name" value="HIT-like_sf"/>
</dbReference>
<dbReference type="Pfam" id="PF01230">
    <property type="entry name" value="HIT"/>
    <property type="match status" value="1"/>
</dbReference>
<protein>
    <submittedName>
        <fullName evidence="3">HIT domain-containing protein</fullName>
    </submittedName>
</protein>